<sequence length="118" mass="14179">MKVQSGISLCALAIVTLALVAEATYDLQRLLDLDEDQYYKRGDTDLDPDWEDEWEDLPFKRGVGTQKFIACFHPGLQTKCFCDRTKPKYSRKYFYYCRVDEPITDHYLLRWTYYRRKR</sequence>
<dbReference type="Proteomes" id="UP000007110">
    <property type="component" value="Unassembled WGS sequence"/>
</dbReference>
<dbReference type="AlphaFoldDB" id="A0A7M7NCH9"/>
<evidence type="ECO:0000256" key="1">
    <source>
        <dbReference type="SAM" id="SignalP"/>
    </source>
</evidence>
<feature type="chain" id="PRO_5029753443" evidence="1">
    <location>
        <begin position="24"/>
        <end position="118"/>
    </location>
</feature>
<organism evidence="2 3">
    <name type="scientific">Strongylocentrotus purpuratus</name>
    <name type="common">Purple sea urchin</name>
    <dbReference type="NCBI Taxonomy" id="7668"/>
    <lineage>
        <taxon>Eukaryota</taxon>
        <taxon>Metazoa</taxon>
        <taxon>Echinodermata</taxon>
        <taxon>Eleutherozoa</taxon>
        <taxon>Echinozoa</taxon>
        <taxon>Echinoidea</taxon>
        <taxon>Euechinoidea</taxon>
        <taxon>Echinacea</taxon>
        <taxon>Camarodonta</taxon>
        <taxon>Echinidea</taxon>
        <taxon>Strongylocentrotidae</taxon>
        <taxon>Strongylocentrotus</taxon>
    </lineage>
</organism>
<dbReference type="InParanoid" id="A0A7M7NCH9"/>
<evidence type="ECO:0000313" key="3">
    <source>
        <dbReference type="Proteomes" id="UP000007110"/>
    </source>
</evidence>
<reference evidence="2" key="2">
    <citation type="submission" date="2021-01" db="UniProtKB">
        <authorList>
            <consortium name="EnsemblMetazoa"/>
        </authorList>
    </citation>
    <scope>IDENTIFICATION</scope>
</reference>
<proteinExistence type="predicted"/>
<evidence type="ECO:0000313" key="2">
    <source>
        <dbReference type="EnsemblMetazoa" id="XP_030833642"/>
    </source>
</evidence>
<protein>
    <submittedName>
        <fullName evidence="2">Uncharacterized protein</fullName>
    </submittedName>
</protein>
<keyword evidence="1" id="KW-0732">Signal</keyword>
<feature type="signal peptide" evidence="1">
    <location>
        <begin position="1"/>
        <end position="23"/>
    </location>
</feature>
<keyword evidence="3" id="KW-1185">Reference proteome</keyword>
<dbReference type="EnsemblMetazoa" id="XM_030977782">
    <property type="protein sequence ID" value="XP_030833642"/>
    <property type="gene ID" value="LOC105437513"/>
</dbReference>
<dbReference type="RefSeq" id="XP_030833642.1">
    <property type="nucleotide sequence ID" value="XM_030977782.1"/>
</dbReference>
<dbReference type="GeneID" id="105437513"/>
<dbReference type="OrthoDB" id="10135108at2759"/>
<reference evidence="3" key="1">
    <citation type="submission" date="2015-02" db="EMBL/GenBank/DDBJ databases">
        <title>Genome sequencing for Strongylocentrotus purpuratus.</title>
        <authorList>
            <person name="Murali S."/>
            <person name="Liu Y."/>
            <person name="Vee V."/>
            <person name="English A."/>
            <person name="Wang M."/>
            <person name="Skinner E."/>
            <person name="Han Y."/>
            <person name="Muzny D.M."/>
            <person name="Worley K.C."/>
            <person name="Gibbs R.A."/>
        </authorList>
    </citation>
    <scope>NUCLEOTIDE SEQUENCE</scope>
</reference>
<accession>A0A7M7NCH9</accession>
<name>A0A7M7NCH9_STRPU</name>
<dbReference type="OMA" id="EPITDHY"/>